<feature type="compositionally biased region" description="Basic and acidic residues" evidence="1">
    <location>
        <begin position="10"/>
        <end position="41"/>
    </location>
</feature>
<gene>
    <name evidence="2" type="ORF">COT26_01315</name>
</gene>
<dbReference type="EMBL" id="PEXW01000027">
    <property type="protein sequence ID" value="PIS40818.1"/>
    <property type="molecule type" value="Genomic_DNA"/>
</dbReference>
<evidence type="ECO:0000313" key="3">
    <source>
        <dbReference type="Proteomes" id="UP000236845"/>
    </source>
</evidence>
<reference evidence="3" key="1">
    <citation type="submission" date="2017-09" db="EMBL/GenBank/DDBJ databases">
        <title>Depth-based differentiation of microbial function through sediment-hosted aquifers and enrichment of novel symbionts in the deep terrestrial subsurface.</title>
        <authorList>
            <person name="Probst A.J."/>
            <person name="Ladd B."/>
            <person name="Jarett J.K."/>
            <person name="Geller-Mcgrath D.E."/>
            <person name="Sieber C.M.K."/>
            <person name="Emerson J.B."/>
            <person name="Anantharaman K."/>
            <person name="Thomas B.C."/>
            <person name="Malmstrom R."/>
            <person name="Stieglmeier M."/>
            <person name="Klingl A."/>
            <person name="Woyke T."/>
            <person name="Ryan C.M."/>
            <person name="Banfield J.F."/>
        </authorList>
    </citation>
    <scope>NUCLEOTIDE SEQUENCE [LARGE SCALE GENOMIC DNA]</scope>
</reference>
<organism evidence="2 3">
    <name type="scientific">Candidatus Kerfeldbacteria bacterium CG08_land_8_20_14_0_20_43_14</name>
    <dbReference type="NCBI Taxonomy" id="2014246"/>
    <lineage>
        <taxon>Bacteria</taxon>
        <taxon>Candidatus Kerfeldiibacteriota</taxon>
    </lineage>
</organism>
<dbReference type="Proteomes" id="UP000236845">
    <property type="component" value="Unassembled WGS sequence"/>
</dbReference>
<proteinExistence type="predicted"/>
<comment type="caution">
    <text evidence="2">The sequence shown here is derived from an EMBL/GenBank/DDBJ whole genome shotgun (WGS) entry which is preliminary data.</text>
</comment>
<feature type="non-terminal residue" evidence="2">
    <location>
        <position position="515"/>
    </location>
</feature>
<dbReference type="AlphaFoldDB" id="A0A2H0YQR4"/>
<accession>A0A2H0YQR4</accession>
<evidence type="ECO:0000256" key="1">
    <source>
        <dbReference type="SAM" id="MobiDB-lite"/>
    </source>
</evidence>
<protein>
    <submittedName>
        <fullName evidence="2">Uncharacterized protein</fullName>
    </submittedName>
</protein>
<evidence type="ECO:0000313" key="2">
    <source>
        <dbReference type="EMBL" id="PIS40818.1"/>
    </source>
</evidence>
<sequence>MEQFSGEQFLHQKDPRLHTSEPVEHEQERKSLADEETTQKPAEKIADWLKVIEKTHTGHRDDPRVLERVKDYYHKEFVIKPEEVPESYFENQKRMAREQGHGDVEIDQGVRDQNIEVIISDQKSTLDNWVDYFTSADADAYPTWAKYWAFNSMLKLSGYDKENKTFAKRDKGTVAPYPDLNREALAYVIDKIIKKVNKEAIPEQADNPEFKKLLDRANFGKLYAYAIEKITPTEENELLNTKGEWIKYPQNSDHMPLVESLQGHGTGWCTAGESTAQAQLQGGDFYVYYSYDKQGQPTIPRVAIRMQGGNIGEVRGIGPEQNLDPYIGEVVEKKMSEFPDGKAYKKKSADMKRLTEIDKKNLAGENLNADDIRFLYEIDEKIEGFGYQRDPRIEEIRGKRDTKKELSFLLKIPQDLISISKEEALKGGIEFHYGSLYLESLTSAEGLTLPKKINGSLDLGRLTSAEGLTLPKKINGSLDLESLTSAEGLTLPETINGRLYLGRLTSAEGLTLPKT</sequence>
<name>A0A2H0YQR4_9BACT</name>
<feature type="region of interest" description="Disordered" evidence="1">
    <location>
        <begin position="1"/>
        <end position="41"/>
    </location>
</feature>